<dbReference type="AlphaFoldDB" id="A0A2U9BMC8"/>
<comment type="similarity">
    <text evidence="2">Belongs to the FAM83 family.</text>
</comment>
<feature type="compositionally biased region" description="Polar residues" evidence="4">
    <location>
        <begin position="682"/>
        <end position="701"/>
    </location>
</feature>
<feature type="domain" description="Scaffolding anchor of CK1" evidence="5">
    <location>
        <begin position="16"/>
        <end position="280"/>
    </location>
</feature>
<feature type="compositionally biased region" description="Basic and acidic residues" evidence="4">
    <location>
        <begin position="650"/>
        <end position="659"/>
    </location>
</feature>
<protein>
    <recommendedName>
        <fullName evidence="5">Scaffolding anchor of CK1 domain-containing protein</fullName>
    </recommendedName>
</protein>
<dbReference type="EMBL" id="CP026250">
    <property type="protein sequence ID" value="AWP05141.1"/>
    <property type="molecule type" value="Genomic_DNA"/>
</dbReference>
<feature type="compositionally biased region" description="Polar residues" evidence="4">
    <location>
        <begin position="753"/>
        <end position="782"/>
    </location>
</feature>
<feature type="compositionally biased region" description="Polar residues" evidence="4">
    <location>
        <begin position="539"/>
        <end position="551"/>
    </location>
</feature>
<dbReference type="STRING" id="52904.ENSSMAP00000034519"/>
<feature type="compositionally biased region" description="Polar residues" evidence="4">
    <location>
        <begin position="452"/>
        <end position="470"/>
    </location>
</feature>
<reference evidence="6 7" key="1">
    <citation type="submission" date="2017-12" db="EMBL/GenBank/DDBJ databases">
        <title>Integrating genomic resources of turbot (Scophthalmus maximus) in depth evaluation of genetic and physical mapping variation across individuals.</title>
        <authorList>
            <person name="Martinez P."/>
        </authorList>
    </citation>
    <scope>NUCLEOTIDE SEQUENCE [LARGE SCALE GENOMIC DNA]</scope>
</reference>
<feature type="region of interest" description="Disordered" evidence="4">
    <location>
        <begin position="538"/>
        <end position="558"/>
    </location>
</feature>
<comment type="subcellular location">
    <subcellularLocation>
        <location evidence="1">Cytoplasm</location>
    </subcellularLocation>
</comment>
<dbReference type="GO" id="GO:0019901">
    <property type="term" value="F:protein kinase binding"/>
    <property type="evidence" value="ECO:0007669"/>
    <property type="project" value="TreeGrafter"/>
</dbReference>
<dbReference type="OMA" id="NRASQQH"/>
<proteinExistence type="inferred from homology"/>
<feature type="region of interest" description="Disordered" evidence="4">
    <location>
        <begin position="451"/>
        <end position="471"/>
    </location>
</feature>
<sequence length="919" mass="103430">MESSLSCLSSLKEDEQPVYVQPHYKESYRLAIYALLCGGREAYEEFLRAEQISHFLSEEEIVFVLENAELPVAEEDEPEGRRVADEVAPSTYFPTESDEEVPDLDLGWPEVTLEGTDTSISLLFHPPRENTPSVKEVVRKQIQEARQVVAIAMDVFTDVDIFKELVGATLRGVAVYILLDESQVRSFLTMSHRVGVNIQDLKNIRIRTVQGQQYQCQSGVRFHGGLEQKFILVDCQTVLYGTYSFTWSYEKINLSMVLVVTGQLVSSYDEEFRRLYARSTAPTVLSWERPPAQHLRDTVALQSPNSSQLSLHQIHMTSRAMQGMRGGQDDPFNNPTTLARGLSVQDRLHQSHYPDMGKLVRGHSYGGELQKLNSMTRLRMGTKDIGLLERTGSNLMPTNRLSQQQIRHRTRYGPDQNLIPFNSETSLHRWKMDTYFNESDMPLDASRDALSPMTSPYSSNTGLNEQQSQMIHGRSRDIKSRLEEMRQKRLSLQEYANLRHSQECLRSMYPALDRPKFMSSLRNLDMKQNVLELEFHAQNGRNMESANQKTGEPNHEGDRQTMQTYDWLEPPSRTISASDLDMKLNDPSLKLSHLHSSSLSIHHPRAMESLIEIPEEKDGSNTLINSGCEETKGEKAVPTENPVKSSLPAESDHQDEARGSHGSIGKVANSSAAPKETKKSASSEAENTPKILNTSAGSQHATDGKSSKTEKRREEPTLQRKNSIKMKVQAMLSSDEKKASKKEEKSLQRKASLRSQTPSGSSQPLRADHSQATAAGQPTKKGQSPSTSRSQKTSSPTDTDRHKSAFPRLSPHRSSKRKTNLAAEQDRGSRSTLSDEGTTVFQARREKAYSRYEYLLTTESTVDKAMRTETMCPSDKDGGMTAWHGSHDPGYPMYQAQSGTEKKLGRFMQRVGNFIGKNK</sequence>
<dbReference type="GO" id="GO:0005737">
    <property type="term" value="C:cytoplasm"/>
    <property type="evidence" value="ECO:0007669"/>
    <property type="project" value="UniProtKB-SubCell"/>
</dbReference>
<dbReference type="PANTHER" id="PTHR16181:SF29">
    <property type="entry name" value="PROTEIN FAM83A-RELATED"/>
    <property type="match status" value="1"/>
</dbReference>
<feature type="compositionally biased region" description="Low complexity" evidence="4">
    <location>
        <begin position="783"/>
        <end position="797"/>
    </location>
</feature>
<feature type="compositionally biased region" description="Basic and acidic residues" evidence="4">
    <location>
        <begin position="734"/>
        <end position="747"/>
    </location>
</feature>
<dbReference type="InterPro" id="IPR050944">
    <property type="entry name" value="FAM83"/>
</dbReference>
<dbReference type="PANTHER" id="PTHR16181">
    <property type="entry name" value="PROTEIN FAM83A-RELATED"/>
    <property type="match status" value="1"/>
</dbReference>
<dbReference type="SUPFAM" id="SSF56024">
    <property type="entry name" value="Phospholipase D/nuclease"/>
    <property type="match status" value="1"/>
</dbReference>
<feature type="region of interest" description="Disordered" evidence="4">
    <location>
        <begin position="612"/>
        <end position="839"/>
    </location>
</feature>
<dbReference type="InterPro" id="IPR012461">
    <property type="entry name" value="SACK1"/>
</dbReference>
<organism evidence="6 7">
    <name type="scientific">Scophthalmus maximus</name>
    <name type="common">Turbot</name>
    <name type="synonym">Psetta maxima</name>
    <dbReference type="NCBI Taxonomy" id="52904"/>
    <lineage>
        <taxon>Eukaryota</taxon>
        <taxon>Metazoa</taxon>
        <taxon>Chordata</taxon>
        <taxon>Craniata</taxon>
        <taxon>Vertebrata</taxon>
        <taxon>Euteleostomi</taxon>
        <taxon>Actinopterygii</taxon>
        <taxon>Neopterygii</taxon>
        <taxon>Teleostei</taxon>
        <taxon>Neoteleostei</taxon>
        <taxon>Acanthomorphata</taxon>
        <taxon>Carangaria</taxon>
        <taxon>Pleuronectiformes</taxon>
        <taxon>Pleuronectoidei</taxon>
        <taxon>Scophthalmidae</taxon>
        <taxon>Scophthalmus</taxon>
    </lineage>
</organism>
<evidence type="ECO:0000256" key="3">
    <source>
        <dbReference type="ARBA" id="ARBA00022490"/>
    </source>
</evidence>
<dbReference type="GO" id="GO:0016020">
    <property type="term" value="C:membrane"/>
    <property type="evidence" value="ECO:0007669"/>
    <property type="project" value="TreeGrafter"/>
</dbReference>
<dbReference type="Gene3D" id="3.30.870.10">
    <property type="entry name" value="Endonuclease Chain A"/>
    <property type="match status" value="1"/>
</dbReference>
<keyword evidence="3" id="KW-0963">Cytoplasm</keyword>
<dbReference type="GO" id="GO:0007165">
    <property type="term" value="P:signal transduction"/>
    <property type="evidence" value="ECO:0007669"/>
    <property type="project" value="TreeGrafter"/>
</dbReference>
<evidence type="ECO:0000313" key="7">
    <source>
        <dbReference type="Proteomes" id="UP000246464"/>
    </source>
</evidence>
<feature type="compositionally biased region" description="Basic residues" evidence="4">
    <location>
        <begin position="810"/>
        <end position="819"/>
    </location>
</feature>
<evidence type="ECO:0000256" key="2">
    <source>
        <dbReference type="ARBA" id="ARBA00006937"/>
    </source>
</evidence>
<name>A0A2U9BMC8_SCOMX</name>
<gene>
    <name evidence="6" type="ORF">SMAX5B_003080</name>
</gene>
<dbReference type="FunFam" id="3.30.870.10:FF:000004">
    <property type="entry name" value="protein FAM83H isoform X2"/>
    <property type="match status" value="1"/>
</dbReference>
<feature type="compositionally biased region" description="Polar residues" evidence="4">
    <location>
        <begin position="830"/>
        <end position="839"/>
    </location>
</feature>
<evidence type="ECO:0000256" key="1">
    <source>
        <dbReference type="ARBA" id="ARBA00004496"/>
    </source>
</evidence>
<feature type="compositionally biased region" description="Basic and acidic residues" evidence="4">
    <location>
        <begin position="702"/>
        <end position="718"/>
    </location>
</feature>
<dbReference type="Pfam" id="PF07894">
    <property type="entry name" value="SACK1"/>
    <property type="match status" value="1"/>
</dbReference>
<accession>A0A2U9BMC8</accession>
<evidence type="ECO:0000256" key="4">
    <source>
        <dbReference type="SAM" id="MobiDB-lite"/>
    </source>
</evidence>
<dbReference type="Proteomes" id="UP000246464">
    <property type="component" value="Chromosome 8"/>
</dbReference>
<evidence type="ECO:0000259" key="5">
    <source>
        <dbReference type="Pfam" id="PF07894"/>
    </source>
</evidence>
<keyword evidence="7" id="KW-1185">Reference proteome</keyword>
<evidence type="ECO:0000313" key="6">
    <source>
        <dbReference type="EMBL" id="AWP05141.1"/>
    </source>
</evidence>